<dbReference type="PANTHER" id="PTHR47947">
    <property type="entry name" value="CYTOCHROME P450 82C3-RELATED"/>
    <property type="match status" value="1"/>
</dbReference>
<dbReference type="GO" id="GO:0020037">
    <property type="term" value="F:heme binding"/>
    <property type="evidence" value="ECO:0007669"/>
    <property type="project" value="InterPro"/>
</dbReference>
<dbReference type="InParanoid" id="A0A200QK46"/>
<dbReference type="PRINTS" id="PR00463">
    <property type="entry name" value="EP450I"/>
</dbReference>
<keyword evidence="1" id="KW-0349">Heme</keyword>
<accession>A0A200QK46</accession>
<dbReference type="InterPro" id="IPR002401">
    <property type="entry name" value="Cyt_P450_E_grp-I"/>
</dbReference>
<evidence type="ECO:0000256" key="1">
    <source>
        <dbReference type="ARBA" id="ARBA00022617"/>
    </source>
</evidence>
<organism evidence="5 6">
    <name type="scientific">Macleaya cordata</name>
    <name type="common">Five-seeded plume-poppy</name>
    <name type="synonym">Bocconia cordata</name>
    <dbReference type="NCBI Taxonomy" id="56857"/>
    <lineage>
        <taxon>Eukaryota</taxon>
        <taxon>Viridiplantae</taxon>
        <taxon>Streptophyta</taxon>
        <taxon>Embryophyta</taxon>
        <taxon>Tracheophyta</taxon>
        <taxon>Spermatophyta</taxon>
        <taxon>Magnoliopsida</taxon>
        <taxon>Ranunculales</taxon>
        <taxon>Papaveraceae</taxon>
        <taxon>Papaveroideae</taxon>
        <taxon>Macleaya</taxon>
    </lineage>
</organism>
<protein>
    <submittedName>
        <fullName evidence="5">Cytochrome P450</fullName>
    </submittedName>
</protein>
<keyword evidence="4" id="KW-0408">Iron</keyword>
<keyword evidence="2" id="KW-0479">Metal-binding</keyword>
<evidence type="ECO:0000256" key="4">
    <source>
        <dbReference type="ARBA" id="ARBA00023004"/>
    </source>
</evidence>
<name>A0A200QK46_MACCD</name>
<evidence type="ECO:0000313" key="6">
    <source>
        <dbReference type="Proteomes" id="UP000195402"/>
    </source>
</evidence>
<dbReference type="Pfam" id="PF00067">
    <property type="entry name" value="p450"/>
    <property type="match status" value="1"/>
</dbReference>
<evidence type="ECO:0000313" key="5">
    <source>
        <dbReference type="EMBL" id="OVA10801.1"/>
    </source>
</evidence>
<dbReference type="SUPFAM" id="SSF48264">
    <property type="entry name" value="Cytochrome P450"/>
    <property type="match status" value="1"/>
</dbReference>
<dbReference type="AlphaFoldDB" id="A0A200QK46"/>
<dbReference type="OrthoDB" id="2789670at2759"/>
<comment type="caution">
    <text evidence="5">The sequence shown here is derived from an EMBL/GenBank/DDBJ whole genome shotgun (WGS) entry which is preliminary data.</text>
</comment>
<dbReference type="GO" id="GO:0016705">
    <property type="term" value="F:oxidoreductase activity, acting on paired donors, with incorporation or reduction of molecular oxygen"/>
    <property type="evidence" value="ECO:0007669"/>
    <property type="project" value="InterPro"/>
</dbReference>
<dbReference type="GO" id="GO:0005506">
    <property type="term" value="F:iron ion binding"/>
    <property type="evidence" value="ECO:0007669"/>
    <property type="project" value="InterPro"/>
</dbReference>
<dbReference type="GO" id="GO:0004497">
    <property type="term" value="F:monooxygenase activity"/>
    <property type="evidence" value="ECO:0007669"/>
    <property type="project" value="InterPro"/>
</dbReference>
<evidence type="ECO:0000256" key="2">
    <source>
        <dbReference type="ARBA" id="ARBA00022723"/>
    </source>
</evidence>
<dbReference type="Proteomes" id="UP000195402">
    <property type="component" value="Unassembled WGS sequence"/>
</dbReference>
<dbReference type="InterPro" id="IPR001128">
    <property type="entry name" value="Cyt_P450"/>
</dbReference>
<keyword evidence="3" id="KW-0560">Oxidoreductase</keyword>
<dbReference type="PANTHER" id="PTHR47947:SF19">
    <property type="entry name" value="CYTOCHROME P450 82C3-RELATED"/>
    <property type="match status" value="1"/>
</dbReference>
<evidence type="ECO:0000256" key="3">
    <source>
        <dbReference type="ARBA" id="ARBA00023002"/>
    </source>
</evidence>
<sequence length="108" mass="12397">MADKYGPIFMIRLGVRRNLVVSNSELAKECLSTNDRIFPTRPNSVAVKLMGYNSAMLGFAPYGPYWREIRKIATIELLSNRRLELLKNIRISEINMSIQELYQILGGF</sequence>
<reference evidence="5 6" key="1">
    <citation type="journal article" date="2017" name="Mol. Plant">
        <title>The Genome of Medicinal Plant Macleaya cordata Provides New Insights into Benzylisoquinoline Alkaloids Metabolism.</title>
        <authorList>
            <person name="Liu X."/>
            <person name="Liu Y."/>
            <person name="Huang P."/>
            <person name="Ma Y."/>
            <person name="Qing Z."/>
            <person name="Tang Q."/>
            <person name="Cao H."/>
            <person name="Cheng P."/>
            <person name="Zheng Y."/>
            <person name="Yuan Z."/>
            <person name="Zhou Y."/>
            <person name="Liu J."/>
            <person name="Tang Z."/>
            <person name="Zhuo Y."/>
            <person name="Zhang Y."/>
            <person name="Yu L."/>
            <person name="Huang J."/>
            <person name="Yang P."/>
            <person name="Peng Q."/>
            <person name="Zhang J."/>
            <person name="Jiang W."/>
            <person name="Zhang Z."/>
            <person name="Lin K."/>
            <person name="Ro D.K."/>
            <person name="Chen X."/>
            <person name="Xiong X."/>
            <person name="Shang Y."/>
            <person name="Huang S."/>
            <person name="Zeng J."/>
        </authorList>
    </citation>
    <scope>NUCLEOTIDE SEQUENCE [LARGE SCALE GENOMIC DNA]</scope>
    <source>
        <strain evidence="6">cv. BLH2017</strain>
        <tissue evidence="5">Root</tissue>
    </source>
</reference>
<proteinExistence type="predicted"/>
<gene>
    <name evidence="5" type="ORF">BVC80_8611g5</name>
</gene>
<dbReference type="OMA" id="YANESHN"/>
<dbReference type="EMBL" id="MVGT01001823">
    <property type="protein sequence ID" value="OVA10801.1"/>
    <property type="molecule type" value="Genomic_DNA"/>
</dbReference>
<dbReference type="STRING" id="56857.A0A200QK46"/>
<dbReference type="GO" id="GO:0033075">
    <property type="term" value="P:isoquinoline alkaloid biosynthetic process"/>
    <property type="evidence" value="ECO:0007669"/>
    <property type="project" value="UniProtKB-ARBA"/>
</dbReference>
<dbReference type="InterPro" id="IPR036396">
    <property type="entry name" value="Cyt_P450_sf"/>
</dbReference>
<dbReference type="Gene3D" id="1.20.930.50">
    <property type="match status" value="1"/>
</dbReference>
<dbReference type="InterPro" id="IPR050651">
    <property type="entry name" value="Plant_Cytochrome_P450_Monoox"/>
</dbReference>
<keyword evidence="6" id="KW-1185">Reference proteome</keyword>